<reference evidence="2 3" key="1">
    <citation type="submission" date="2021-06" db="EMBL/GenBank/DDBJ databases">
        <title>Caerostris darwini draft genome.</title>
        <authorList>
            <person name="Kono N."/>
            <person name="Arakawa K."/>
        </authorList>
    </citation>
    <scope>NUCLEOTIDE SEQUENCE [LARGE SCALE GENOMIC DNA]</scope>
</reference>
<gene>
    <name evidence="2" type="ORF">CDAR_191351</name>
</gene>
<comment type="caution">
    <text evidence="2">The sequence shown here is derived from an EMBL/GenBank/DDBJ whole genome shotgun (WGS) entry which is preliminary data.</text>
</comment>
<accession>A0AAV4VF12</accession>
<sequence length="247" mass="28369">MGGQTVIQTGNDIAEATKHANPGSSLGRAMHPSWKEDAYWTDKHAVVPCNLLQKNHFNHLFRFRNIPEIQLLFSRKESLSLIATSCTKNIRHEIRSPLKSKNRRCPCERESKSPFLFICFVHPPPARYFLPITEEEPRNSCPSKQPESCLDLPDLQRVLQQRQRIEPPSAPTPYPAPFAAPVPVMGHAGPTSCTKNMRHEIRSPFEIKEPWLSMRERIKVSVPFHLFRPPPPPARYFLPITEEEPRK</sequence>
<dbReference type="EMBL" id="BPLQ01012904">
    <property type="protein sequence ID" value="GIY68638.1"/>
    <property type="molecule type" value="Genomic_DNA"/>
</dbReference>
<organism evidence="2 3">
    <name type="scientific">Caerostris darwini</name>
    <dbReference type="NCBI Taxonomy" id="1538125"/>
    <lineage>
        <taxon>Eukaryota</taxon>
        <taxon>Metazoa</taxon>
        <taxon>Ecdysozoa</taxon>
        <taxon>Arthropoda</taxon>
        <taxon>Chelicerata</taxon>
        <taxon>Arachnida</taxon>
        <taxon>Araneae</taxon>
        <taxon>Araneomorphae</taxon>
        <taxon>Entelegynae</taxon>
        <taxon>Araneoidea</taxon>
        <taxon>Araneidae</taxon>
        <taxon>Caerostris</taxon>
    </lineage>
</organism>
<proteinExistence type="predicted"/>
<evidence type="ECO:0000256" key="1">
    <source>
        <dbReference type="SAM" id="MobiDB-lite"/>
    </source>
</evidence>
<dbReference type="Proteomes" id="UP001054837">
    <property type="component" value="Unassembled WGS sequence"/>
</dbReference>
<evidence type="ECO:0000313" key="3">
    <source>
        <dbReference type="Proteomes" id="UP001054837"/>
    </source>
</evidence>
<feature type="region of interest" description="Disordered" evidence="1">
    <location>
        <begin position="1"/>
        <end position="26"/>
    </location>
</feature>
<protein>
    <submittedName>
        <fullName evidence="2">Uncharacterized protein</fullName>
    </submittedName>
</protein>
<evidence type="ECO:0000313" key="2">
    <source>
        <dbReference type="EMBL" id="GIY68638.1"/>
    </source>
</evidence>
<name>A0AAV4VF12_9ARAC</name>
<dbReference type="AlphaFoldDB" id="A0AAV4VF12"/>
<feature type="compositionally biased region" description="Polar residues" evidence="1">
    <location>
        <begin position="1"/>
        <end position="11"/>
    </location>
</feature>
<keyword evidence="3" id="KW-1185">Reference proteome</keyword>